<reference evidence="2 3" key="1">
    <citation type="journal article" date="2023" name="Plants (Basel)">
        <title>Bridging the Gap: Combining Genomics and Transcriptomics Approaches to Understand Stylosanthes scabra, an Orphan Legume from the Brazilian Caatinga.</title>
        <authorList>
            <person name="Ferreira-Neto J.R.C."/>
            <person name="da Silva M.D."/>
            <person name="Binneck E."/>
            <person name="de Melo N.F."/>
            <person name="da Silva R.H."/>
            <person name="de Melo A.L.T.M."/>
            <person name="Pandolfi V."/>
            <person name="Bustamante F.O."/>
            <person name="Brasileiro-Vidal A.C."/>
            <person name="Benko-Iseppon A.M."/>
        </authorList>
    </citation>
    <scope>NUCLEOTIDE SEQUENCE [LARGE SCALE GENOMIC DNA]</scope>
    <source>
        <tissue evidence="2">Leaves</tissue>
    </source>
</reference>
<evidence type="ECO:0000256" key="1">
    <source>
        <dbReference type="SAM" id="MobiDB-lite"/>
    </source>
</evidence>
<evidence type="ECO:0000313" key="3">
    <source>
        <dbReference type="Proteomes" id="UP001341840"/>
    </source>
</evidence>
<protein>
    <submittedName>
        <fullName evidence="2">Uncharacterized protein</fullName>
    </submittedName>
</protein>
<evidence type="ECO:0000313" key="2">
    <source>
        <dbReference type="EMBL" id="MED6196745.1"/>
    </source>
</evidence>
<name>A0ABU6XIS8_9FABA</name>
<comment type="caution">
    <text evidence="2">The sequence shown here is derived from an EMBL/GenBank/DDBJ whole genome shotgun (WGS) entry which is preliminary data.</text>
</comment>
<dbReference type="EMBL" id="JASCZI010211793">
    <property type="protein sequence ID" value="MED6196745.1"/>
    <property type="molecule type" value="Genomic_DNA"/>
</dbReference>
<sequence length="217" mass="24479">MKTMRTNLCLKPEEAMKRIKISSITITSSNHHSSNIQSFSRILRTNTIKTFKGLKNTSQACNFCSNHFMRTCRNRKLNTWNRLKLSRPSKKNYGTTPIGSILKSEKSKTSLLGRFKRLEKQANPNLNEIPVNHIPDLIQTNADKGRPMFYGALKSHVGTSAFSQSAQQEPIPLRTAPPLPGYQPPRGKMDKRSLRSKKRSFGAILARDPRLGMELGA</sequence>
<feature type="region of interest" description="Disordered" evidence="1">
    <location>
        <begin position="161"/>
        <end position="205"/>
    </location>
</feature>
<accession>A0ABU6XIS8</accession>
<organism evidence="2 3">
    <name type="scientific">Stylosanthes scabra</name>
    <dbReference type="NCBI Taxonomy" id="79078"/>
    <lineage>
        <taxon>Eukaryota</taxon>
        <taxon>Viridiplantae</taxon>
        <taxon>Streptophyta</taxon>
        <taxon>Embryophyta</taxon>
        <taxon>Tracheophyta</taxon>
        <taxon>Spermatophyta</taxon>
        <taxon>Magnoliopsida</taxon>
        <taxon>eudicotyledons</taxon>
        <taxon>Gunneridae</taxon>
        <taxon>Pentapetalae</taxon>
        <taxon>rosids</taxon>
        <taxon>fabids</taxon>
        <taxon>Fabales</taxon>
        <taxon>Fabaceae</taxon>
        <taxon>Papilionoideae</taxon>
        <taxon>50 kb inversion clade</taxon>
        <taxon>dalbergioids sensu lato</taxon>
        <taxon>Dalbergieae</taxon>
        <taxon>Pterocarpus clade</taxon>
        <taxon>Stylosanthes</taxon>
    </lineage>
</organism>
<gene>
    <name evidence="2" type="ORF">PIB30_050290</name>
</gene>
<dbReference type="Proteomes" id="UP001341840">
    <property type="component" value="Unassembled WGS sequence"/>
</dbReference>
<proteinExistence type="predicted"/>
<keyword evidence="3" id="KW-1185">Reference proteome</keyword>